<dbReference type="GO" id="GO:0005829">
    <property type="term" value="C:cytosol"/>
    <property type="evidence" value="ECO:0007669"/>
    <property type="project" value="TreeGrafter"/>
</dbReference>
<protein>
    <submittedName>
        <fullName evidence="6">LysR family transcriptional regulator</fullName>
    </submittedName>
</protein>
<sequence>MHAPFSRFSEYFLAVARTGSLRKAADSLYISVSAVHRQIVLAEEELGVELFERFPNGMKLTLAGELLYSDLRKWQKDFRQTCIRFDEIQGLKRGTIEIGTVEALAEGILVDCIAAMSEEFPWINFQINVNTSERVAQSIANTEVDFGLVLDPKQHAHLDVLAFVEIPIGIAFAPTHELASKKNPKLSDTLDYKHIIADAPLVIQDRVDAIYRHHQLSPLHTLVCNDIEMIRSLLKRGLGISIVSYLDVINTVKANQLIFIPIKNKNLQPITLALCTASKRQLSRAAQVMLKYITTAMNHLVNDDEHY</sequence>
<dbReference type="PANTHER" id="PTHR30419">
    <property type="entry name" value="HTH-TYPE TRANSCRIPTIONAL REGULATOR YBHD"/>
    <property type="match status" value="1"/>
</dbReference>
<dbReference type="RefSeq" id="WP_070070241.1">
    <property type="nucleotide sequence ID" value="NZ_MKKK01000034.1"/>
</dbReference>
<dbReference type="STRING" id="1262585.BJI46_03580"/>
<dbReference type="InterPro" id="IPR050950">
    <property type="entry name" value="HTH-type_LysR_regulators"/>
</dbReference>
<feature type="domain" description="HTH lysR-type" evidence="5">
    <location>
        <begin position="10"/>
        <end position="61"/>
    </location>
</feature>
<evidence type="ECO:0000313" key="6">
    <source>
        <dbReference type="EMBL" id="OEY94434.1"/>
    </source>
</evidence>
<gene>
    <name evidence="6" type="ORF">BJI46_03580</name>
</gene>
<dbReference type="InterPro" id="IPR000847">
    <property type="entry name" value="LysR_HTH_N"/>
</dbReference>
<proteinExistence type="inferred from homology"/>
<keyword evidence="7" id="KW-1185">Reference proteome</keyword>
<comment type="similarity">
    <text evidence="1">Belongs to the LysR transcriptional regulatory family.</text>
</comment>
<dbReference type="PANTHER" id="PTHR30419:SF8">
    <property type="entry name" value="NITROGEN ASSIMILATION TRANSCRIPTIONAL ACTIVATOR-RELATED"/>
    <property type="match status" value="1"/>
</dbReference>
<name>A0A1E7R533_9GAMM</name>
<dbReference type="InterPro" id="IPR036388">
    <property type="entry name" value="WH-like_DNA-bd_sf"/>
</dbReference>
<dbReference type="Pfam" id="PF00126">
    <property type="entry name" value="HTH_1"/>
    <property type="match status" value="1"/>
</dbReference>
<dbReference type="InterPro" id="IPR005119">
    <property type="entry name" value="LysR_subst-bd"/>
</dbReference>
<accession>A0A1E7R533</accession>
<dbReference type="Gene3D" id="3.40.190.290">
    <property type="match status" value="1"/>
</dbReference>
<keyword evidence="3" id="KW-0238">DNA-binding</keyword>
<reference evidence="6 7" key="1">
    <citation type="submission" date="2016-09" db="EMBL/GenBank/DDBJ databases">
        <authorList>
            <person name="Capua I."/>
            <person name="De Benedictis P."/>
            <person name="Joannis T."/>
            <person name="Lombin L.H."/>
            <person name="Cattoli G."/>
        </authorList>
    </citation>
    <scope>NUCLEOTIDE SEQUENCE [LARGE SCALE GENOMIC DNA]</scope>
    <source>
        <strain evidence="6 7">ANC 4671</strain>
    </source>
</reference>
<dbReference type="OrthoDB" id="8839922at2"/>
<dbReference type="AlphaFoldDB" id="A0A1E7R533"/>
<organism evidence="6 7">
    <name type="scientific">Acinetobacter qingfengensis</name>
    <dbReference type="NCBI Taxonomy" id="1262585"/>
    <lineage>
        <taxon>Bacteria</taxon>
        <taxon>Pseudomonadati</taxon>
        <taxon>Pseudomonadota</taxon>
        <taxon>Gammaproteobacteria</taxon>
        <taxon>Moraxellales</taxon>
        <taxon>Moraxellaceae</taxon>
        <taxon>Acinetobacter</taxon>
    </lineage>
</organism>
<dbReference type="SUPFAM" id="SSF46785">
    <property type="entry name" value="Winged helix' DNA-binding domain"/>
    <property type="match status" value="1"/>
</dbReference>
<evidence type="ECO:0000256" key="4">
    <source>
        <dbReference type="ARBA" id="ARBA00023163"/>
    </source>
</evidence>
<evidence type="ECO:0000313" key="7">
    <source>
        <dbReference type="Proteomes" id="UP000185895"/>
    </source>
</evidence>
<dbReference type="SUPFAM" id="SSF53850">
    <property type="entry name" value="Periplasmic binding protein-like II"/>
    <property type="match status" value="1"/>
</dbReference>
<evidence type="ECO:0000256" key="3">
    <source>
        <dbReference type="ARBA" id="ARBA00023125"/>
    </source>
</evidence>
<evidence type="ECO:0000256" key="2">
    <source>
        <dbReference type="ARBA" id="ARBA00023015"/>
    </source>
</evidence>
<evidence type="ECO:0000259" key="5">
    <source>
        <dbReference type="PROSITE" id="PS50931"/>
    </source>
</evidence>
<dbReference type="InterPro" id="IPR036390">
    <property type="entry name" value="WH_DNA-bd_sf"/>
</dbReference>
<comment type="caution">
    <text evidence="6">The sequence shown here is derived from an EMBL/GenBank/DDBJ whole genome shotgun (WGS) entry which is preliminary data.</text>
</comment>
<dbReference type="Pfam" id="PF03466">
    <property type="entry name" value="LysR_substrate"/>
    <property type="match status" value="1"/>
</dbReference>
<dbReference type="PROSITE" id="PS50931">
    <property type="entry name" value="HTH_LYSR"/>
    <property type="match status" value="1"/>
</dbReference>
<keyword evidence="2" id="KW-0805">Transcription regulation</keyword>
<dbReference type="Gene3D" id="1.10.10.10">
    <property type="entry name" value="Winged helix-like DNA-binding domain superfamily/Winged helix DNA-binding domain"/>
    <property type="match status" value="1"/>
</dbReference>
<keyword evidence="4" id="KW-0804">Transcription</keyword>
<dbReference type="GO" id="GO:0003677">
    <property type="term" value="F:DNA binding"/>
    <property type="evidence" value="ECO:0007669"/>
    <property type="project" value="UniProtKB-KW"/>
</dbReference>
<dbReference type="Proteomes" id="UP000185895">
    <property type="component" value="Unassembled WGS sequence"/>
</dbReference>
<dbReference type="GO" id="GO:0003700">
    <property type="term" value="F:DNA-binding transcription factor activity"/>
    <property type="evidence" value="ECO:0007669"/>
    <property type="project" value="InterPro"/>
</dbReference>
<evidence type="ECO:0000256" key="1">
    <source>
        <dbReference type="ARBA" id="ARBA00009437"/>
    </source>
</evidence>
<dbReference type="EMBL" id="MKKK01000034">
    <property type="protein sequence ID" value="OEY94434.1"/>
    <property type="molecule type" value="Genomic_DNA"/>
</dbReference>